<keyword evidence="1" id="KW-0238">DNA-binding</keyword>
<dbReference type="InterPro" id="IPR010499">
    <property type="entry name" value="AraC_E-bd"/>
</dbReference>
<keyword evidence="4" id="KW-1185">Reference proteome</keyword>
<gene>
    <name evidence="3" type="ORF">GCM10008018_17880</name>
</gene>
<dbReference type="SMART" id="SM00422">
    <property type="entry name" value="HTH_MERR"/>
    <property type="match status" value="1"/>
</dbReference>
<accession>A0ABQ2BTT2</accession>
<organism evidence="3 4">
    <name type="scientific">Paenibacillus marchantiophytorum</name>
    <dbReference type="NCBI Taxonomy" id="1619310"/>
    <lineage>
        <taxon>Bacteria</taxon>
        <taxon>Bacillati</taxon>
        <taxon>Bacillota</taxon>
        <taxon>Bacilli</taxon>
        <taxon>Bacillales</taxon>
        <taxon>Paenibacillaceae</taxon>
        <taxon>Paenibacillus</taxon>
    </lineage>
</organism>
<dbReference type="Gene3D" id="3.20.80.10">
    <property type="entry name" value="Regulatory factor, effector binding domain"/>
    <property type="match status" value="1"/>
</dbReference>
<dbReference type="PANTHER" id="PTHR30204:SF97">
    <property type="entry name" value="MERR FAMILY REGULATORY PROTEIN"/>
    <property type="match status" value="1"/>
</dbReference>
<name>A0ABQ2BTT2_9BACL</name>
<comment type="caution">
    <text evidence="3">The sequence shown here is derived from an EMBL/GenBank/DDBJ whole genome shotgun (WGS) entry which is preliminary data.</text>
</comment>
<dbReference type="SUPFAM" id="SSF46955">
    <property type="entry name" value="Putative DNA-binding domain"/>
    <property type="match status" value="1"/>
</dbReference>
<dbReference type="SUPFAM" id="SSF55136">
    <property type="entry name" value="Probable bacterial effector-binding domain"/>
    <property type="match status" value="1"/>
</dbReference>
<reference evidence="4" key="1">
    <citation type="journal article" date="2019" name="Int. J. Syst. Evol. Microbiol.">
        <title>The Global Catalogue of Microorganisms (GCM) 10K type strain sequencing project: providing services to taxonomists for standard genome sequencing and annotation.</title>
        <authorList>
            <consortium name="The Broad Institute Genomics Platform"/>
            <consortium name="The Broad Institute Genome Sequencing Center for Infectious Disease"/>
            <person name="Wu L."/>
            <person name="Ma J."/>
        </authorList>
    </citation>
    <scope>NUCLEOTIDE SEQUENCE [LARGE SCALE GENOMIC DNA]</scope>
    <source>
        <strain evidence="4">CGMCC 1.15043</strain>
    </source>
</reference>
<dbReference type="InterPro" id="IPR047057">
    <property type="entry name" value="MerR_fam"/>
</dbReference>
<dbReference type="InterPro" id="IPR000551">
    <property type="entry name" value="MerR-type_HTH_dom"/>
</dbReference>
<dbReference type="SMART" id="SM00871">
    <property type="entry name" value="AraC_E_bind"/>
    <property type="match status" value="1"/>
</dbReference>
<dbReference type="PROSITE" id="PS50937">
    <property type="entry name" value="HTH_MERR_2"/>
    <property type="match status" value="1"/>
</dbReference>
<dbReference type="InterPro" id="IPR011256">
    <property type="entry name" value="Reg_factor_effector_dom_sf"/>
</dbReference>
<dbReference type="InterPro" id="IPR029442">
    <property type="entry name" value="GyrI-like"/>
</dbReference>
<dbReference type="PANTHER" id="PTHR30204">
    <property type="entry name" value="REDOX-CYCLING DRUG-SENSING TRANSCRIPTIONAL ACTIVATOR SOXR"/>
    <property type="match status" value="1"/>
</dbReference>
<dbReference type="Pfam" id="PF13411">
    <property type="entry name" value="MerR_1"/>
    <property type="match status" value="1"/>
</dbReference>
<dbReference type="Proteomes" id="UP000615455">
    <property type="component" value="Unassembled WGS sequence"/>
</dbReference>
<dbReference type="EMBL" id="BMHE01000006">
    <property type="protein sequence ID" value="GGI46595.1"/>
    <property type="molecule type" value="Genomic_DNA"/>
</dbReference>
<dbReference type="RefSeq" id="WP_189010438.1">
    <property type="nucleotide sequence ID" value="NZ_BMHE01000006.1"/>
</dbReference>
<evidence type="ECO:0000313" key="3">
    <source>
        <dbReference type="EMBL" id="GGI46595.1"/>
    </source>
</evidence>
<evidence type="ECO:0000259" key="2">
    <source>
        <dbReference type="PROSITE" id="PS50937"/>
    </source>
</evidence>
<protein>
    <submittedName>
        <fullName evidence="3">MerR family transcriptional regulator</fullName>
    </submittedName>
</protein>
<sequence length="272" mass="32025">MYTISRFSKLCKMSTRMLRHYDKEQLLKPIHVDATNGYRYYDKDQLEMALQIKKLREYKFSLPEIREIFQTADEKSLNEWMLLKIQELSNEINSHREIIADMQGIIDQEADMIHREGRIYDVLFGKRSEIPILSQRLRINIADMDHYIDSLYIEAKDNHIQLLGAPSAIFWDEEFTSEECDIELMIPISQGHELDAGSQWQIQRLPDKLIATTLHMGSYDYIGYAHTAIEEWIACNDYVLDGPPYETYLKSLECDCSLEEYVTQVCFPIMKK</sequence>
<evidence type="ECO:0000256" key="1">
    <source>
        <dbReference type="ARBA" id="ARBA00023125"/>
    </source>
</evidence>
<evidence type="ECO:0000313" key="4">
    <source>
        <dbReference type="Proteomes" id="UP000615455"/>
    </source>
</evidence>
<dbReference type="Gene3D" id="1.10.1660.10">
    <property type="match status" value="1"/>
</dbReference>
<dbReference type="Pfam" id="PF06445">
    <property type="entry name" value="GyrI-like"/>
    <property type="match status" value="1"/>
</dbReference>
<proteinExistence type="predicted"/>
<dbReference type="InterPro" id="IPR009061">
    <property type="entry name" value="DNA-bd_dom_put_sf"/>
</dbReference>
<feature type="domain" description="HTH merR-type" evidence="2">
    <location>
        <begin position="1"/>
        <end position="71"/>
    </location>
</feature>